<dbReference type="CDD" id="cd02675">
    <property type="entry name" value="Ephrin_ectodomain"/>
    <property type="match status" value="1"/>
</dbReference>
<evidence type="ECO:0000256" key="5">
    <source>
        <dbReference type="ARBA" id="ARBA00023180"/>
    </source>
</evidence>
<evidence type="ECO:0000256" key="3">
    <source>
        <dbReference type="ARBA" id="ARBA00023136"/>
    </source>
</evidence>
<dbReference type="GO" id="GO:0005886">
    <property type="term" value="C:plasma membrane"/>
    <property type="evidence" value="ECO:0007669"/>
    <property type="project" value="TreeGrafter"/>
</dbReference>
<comment type="subcellular location">
    <subcellularLocation>
        <location evidence="1">Membrane</location>
    </subcellularLocation>
</comment>
<keyword evidence="3 7" id="KW-0472">Membrane</keyword>
<feature type="disulfide bond" evidence="6">
    <location>
        <begin position="144"/>
        <end position="208"/>
    </location>
</feature>
<dbReference type="InterPro" id="IPR031328">
    <property type="entry name" value="Ephrin"/>
</dbReference>
<gene>
    <name evidence="9" type="primary">Efnb2</name>
    <name evidence="9" type="ORF">T4E_9354</name>
</gene>
<dbReference type="PANTHER" id="PTHR11304:SF29">
    <property type="entry name" value="EPHRIN"/>
    <property type="match status" value="1"/>
</dbReference>
<evidence type="ECO:0000256" key="6">
    <source>
        <dbReference type="PROSITE-ProRule" id="PRU00884"/>
    </source>
</evidence>
<name>A0A0V0YGE2_TRIPS</name>
<comment type="similarity">
    <text evidence="6 7">Belongs to the ephrin family.</text>
</comment>
<dbReference type="InterPro" id="IPR001799">
    <property type="entry name" value="Ephrin_RBD"/>
</dbReference>
<dbReference type="Gene3D" id="2.60.40.420">
    <property type="entry name" value="Cupredoxins - blue copper proteins"/>
    <property type="match status" value="1"/>
</dbReference>
<dbReference type="SUPFAM" id="SSF49503">
    <property type="entry name" value="Cupredoxins"/>
    <property type="match status" value="1"/>
</dbReference>
<dbReference type="AlphaFoldDB" id="A0A0V0YGE2"/>
<dbReference type="InterPro" id="IPR008972">
    <property type="entry name" value="Cupredoxin"/>
</dbReference>
<proteinExistence type="inferred from homology"/>
<evidence type="ECO:0000259" key="8">
    <source>
        <dbReference type="PROSITE" id="PS51551"/>
    </source>
</evidence>
<dbReference type="GO" id="GO:0046875">
    <property type="term" value="F:ephrin receptor binding"/>
    <property type="evidence" value="ECO:0007669"/>
    <property type="project" value="TreeGrafter"/>
</dbReference>
<dbReference type="Pfam" id="PF00812">
    <property type="entry name" value="Ephrin"/>
    <property type="match status" value="1"/>
</dbReference>
<evidence type="ECO:0000256" key="4">
    <source>
        <dbReference type="ARBA" id="ARBA00023157"/>
    </source>
</evidence>
<accession>A0A0V0YGE2</accession>
<feature type="disulfide bond" evidence="6">
    <location>
        <begin position="116"/>
        <end position="156"/>
    </location>
</feature>
<organism evidence="9 10">
    <name type="scientific">Trichinella pseudospiralis</name>
    <name type="common">Parasitic roundworm</name>
    <dbReference type="NCBI Taxonomy" id="6337"/>
    <lineage>
        <taxon>Eukaryota</taxon>
        <taxon>Metazoa</taxon>
        <taxon>Ecdysozoa</taxon>
        <taxon>Nematoda</taxon>
        <taxon>Enoplea</taxon>
        <taxon>Dorylaimia</taxon>
        <taxon>Trichinellida</taxon>
        <taxon>Trichinellidae</taxon>
        <taxon>Trichinella</taxon>
    </lineage>
</organism>
<feature type="domain" description="Ephrin RBD" evidence="8">
    <location>
        <begin position="88"/>
        <end position="219"/>
    </location>
</feature>
<keyword evidence="2" id="KW-0732">Signal</keyword>
<keyword evidence="5" id="KW-0325">Glycoprotein</keyword>
<dbReference type="GO" id="GO:0048013">
    <property type="term" value="P:ephrin receptor signaling pathway"/>
    <property type="evidence" value="ECO:0007669"/>
    <property type="project" value="TreeGrafter"/>
</dbReference>
<evidence type="ECO:0000313" key="10">
    <source>
        <dbReference type="Proteomes" id="UP000054815"/>
    </source>
</evidence>
<dbReference type="PROSITE" id="PS51551">
    <property type="entry name" value="EPHRIN_RBD_2"/>
    <property type="match status" value="1"/>
</dbReference>
<dbReference type="Proteomes" id="UP000054815">
    <property type="component" value="Unassembled WGS sequence"/>
</dbReference>
<dbReference type="PANTHER" id="PTHR11304">
    <property type="entry name" value="EPHRIN"/>
    <property type="match status" value="1"/>
</dbReference>
<dbReference type="GO" id="GO:0007411">
    <property type="term" value="P:axon guidance"/>
    <property type="evidence" value="ECO:0007669"/>
    <property type="project" value="TreeGrafter"/>
</dbReference>
<comment type="caution">
    <text evidence="9">The sequence shown here is derived from an EMBL/GenBank/DDBJ whole genome shotgun (WGS) entry which is preliminary data.</text>
</comment>
<sequence length="338" mass="38547">MASWFYKSTIPITVLSVLLNQLFIIRSAKIPSLATITLSMSRTAVKVCHQLSVITVGLNHRPDANVGGFFLHQAQLRQSEQLKPRSTLVSDDRSFISTEPMEPFVVQLHDKVDLICPQYKRETLPNLLEFSIIYMVDKVGYESCSINSTARLVGLCTVPYKKQVVTVVFRRFTPNPGGLEFVPNRRYYLITTSTGKMEGMQNTNRGLCYSKNMRLQFDVKEENYQPLDINRTSTKPFIIWDQPNHRAGENSRFTPETNFAHNNLVGNDVHWPNSRFTAPKHRANAYRPARLTERLNDQNQQNNNGRSKASVCSGRLQSLHLHLFALSLFLIISLTCLN</sequence>
<keyword evidence="4 6" id="KW-1015">Disulfide bond</keyword>
<evidence type="ECO:0000256" key="7">
    <source>
        <dbReference type="RuleBase" id="RU004375"/>
    </source>
</evidence>
<dbReference type="PRINTS" id="PR01347">
    <property type="entry name" value="EPHRIN"/>
</dbReference>
<dbReference type="EMBL" id="JYDU01000017">
    <property type="protein sequence ID" value="KRX99026.1"/>
    <property type="molecule type" value="Genomic_DNA"/>
</dbReference>
<evidence type="ECO:0000256" key="2">
    <source>
        <dbReference type="ARBA" id="ARBA00022729"/>
    </source>
</evidence>
<evidence type="ECO:0000256" key="1">
    <source>
        <dbReference type="ARBA" id="ARBA00004370"/>
    </source>
</evidence>
<reference evidence="9 10" key="1">
    <citation type="submission" date="2015-01" db="EMBL/GenBank/DDBJ databases">
        <title>Evolution of Trichinella species and genotypes.</title>
        <authorList>
            <person name="Korhonen P.K."/>
            <person name="Edoardo P."/>
            <person name="Giuseppe L.R."/>
            <person name="Gasser R.B."/>
        </authorList>
    </citation>
    <scope>NUCLEOTIDE SEQUENCE [LARGE SCALE GENOMIC DNA]</scope>
    <source>
        <strain evidence="9">ISS141</strain>
    </source>
</reference>
<dbReference type="STRING" id="6337.A0A0V0YGE2"/>
<evidence type="ECO:0000313" key="9">
    <source>
        <dbReference type="EMBL" id="KRX99026.1"/>
    </source>
</evidence>
<protein>
    <submittedName>
        <fullName evidence="9">Ephrin-B2</fullName>
    </submittedName>
</protein>